<reference evidence="3 4" key="1">
    <citation type="submission" date="2019-01" db="EMBL/GenBank/DDBJ databases">
        <title>Draft genome sequence of Psathyrella aberdarensis IHI B618.</title>
        <authorList>
            <person name="Buettner E."/>
            <person name="Kellner H."/>
        </authorList>
    </citation>
    <scope>NUCLEOTIDE SEQUENCE [LARGE SCALE GENOMIC DNA]</scope>
    <source>
        <strain evidence="3 4">IHI B618</strain>
    </source>
</reference>
<dbReference type="InterPro" id="IPR027417">
    <property type="entry name" value="P-loop_NTPase"/>
</dbReference>
<dbReference type="EMBL" id="SDEE01000369">
    <property type="protein sequence ID" value="RXW17124.1"/>
    <property type="molecule type" value="Genomic_DNA"/>
</dbReference>
<keyword evidence="1" id="KW-0677">Repeat</keyword>
<dbReference type="InterPro" id="IPR056884">
    <property type="entry name" value="NPHP3-like_N"/>
</dbReference>
<dbReference type="AlphaFoldDB" id="A0A4Q2DEM8"/>
<dbReference type="Proteomes" id="UP000290288">
    <property type="component" value="Unassembled WGS sequence"/>
</dbReference>
<accession>A0A4Q2DEM8</accession>
<dbReference type="OrthoDB" id="3038309at2759"/>
<protein>
    <recommendedName>
        <fullName evidence="2">Nephrocystin 3-like N-terminal domain-containing protein</fullName>
    </recommendedName>
</protein>
<feature type="domain" description="Nephrocystin 3-like N-terminal" evidence="2">
    <location>
        <begin position="20"/>
        <end position="178"/>
    </location>
</feature>
<dbReference type="PANTHER" id="PTHR10039:SF14">
    <property type="entry name" value="NACHT DOMAIN-CONTAINING PROTEIN"/>
    <property type="match status" value="1"/>
</dbReference>
<dbReference type="Gene3D" id="3.40.50.300">
    <property type="entry name" value="P-loop containing nucleotide triphosphate hydrolases"/>
    <property type="match status" value="1"/>
</dbReference>
<dbReference type="Pfam" id="PF24883">
    <property type="entry name" value="NPHP3_N"/>
    <property type="match status" value="1"/>
</dbReference>
<proteinExistence type="predicted"/>
<evidence type="ECO:0000256" key="1">
    <source>
        <dbReference type="ARBA" id="ARBA00022737"/>
    </source>
</evidence>
<comment type="caution">
    <text evidence="3">The sequence shown here is derived from an EMBL/GenBank/DDBJ whole genome shotgun (WGS) entry which is preliminary data.</text>
</comment>
<dbReference type="SUPFAM" id="SSF52540">
    <property type="entry name" value="P-loop containing nucleoside triphosphate hydrolases"/>
    <property type="match status" value="1"/>
</dbReference>
<keyword evidence="4" id="KW-1185">Reference proteome</keyword>
<sequence>MRICTQEASLFLPAIYTTLKTSHIYWLHGFAGCGKSSISLEVAKIFAQSGRLLASYFFFRGAGDRGTMERFAVTLASQLVAAIPATAPLIEAAVREAPGLVTGDVSLATQLDLLVLSPFQAVIEGIREENPAKGPFLIVIDGLDECEDKLGVKEFIDHMLAFFKKYPAVPLRVFIASRVEQHIRTRLEVDEVRLGNLNSHWPGKDIEKFLQESFRAVVKRDRVIQAYVQTHGEWPTSRDMSMLIEHVQESFVLASTNFKYIIQTATEEDPKTPMERLPLALQMNGLDTVYAQTLTHSQHIPHFHNIISTIALLVKPLPISGIADLLGIETFEVVHVLLNLQAIIHVPDACDFTDGIEQLKAGQPPRTDRFPYHAFLCSGLFYSLFWAAEIWDDDPLTECAKQLALALECPDHRTELWLKQEFIYGLPDYNEGTLELTEHTPQTVQHYMQRASTAIHAKFPEILQHRVQSPSIGAQEEYVIQNSDSMSGMHIFNWLEWVTARTQFKREERKIASRLPLTLYFYASEGSVFGKLIFTF</sequence>
<evidence type="ECO:0000313" key="3">
    <source>
        <dbReference type="EMBL" id="RXW17124.1"/>
    </source>
</evidence>
<evidence type="ECO:0000313" key="4">
    <source>
        <dbReference type="Proteomes" id="UP000290288"/>
    </source>
</evidence>
<organism evidence="3 4">
    <name type="scientific">Candolleomyces aberdarensis</name>
    <dbReference type="NCBI Taxonomy" id="2316362"/>
    <lineage>
        <taxon>Eukaryota</taxon>
        <taxon>Fungi</taxon>
        <taxon>Dikarya</taxon>
        <taxon>Basidiomycota</taxon>
        <taxon>Agaricomycotina</taxon>
        <taxon>Agaricomycetes</taxon>
        <taxon>Agaricomycetidae</taxon>
        <taxon>Agaricales</taxon>
        <taxon>Agaricineae</taxon>
        <taxon>Psathyrellaceae</taxon>
        <taxon>Candolleomyces</taxon>
    </lineage>
</organism>
<dbReference type="PROSITE" id="PS51257">
    <property type="entry name" value="PROKAR_LIPOPROTEIN"/>
    <property type="match status" value="1"/>
</dbReference>
<dbReference type="STRING" id="2316362.A0A4Q2DEM8"/>
<name>A0A4Q2DEM8_9AGAR</name>
<gene>
    <name evidence="3" type="ORF">EST38_g8734</name>
</gene>
<dbReference type="PANTHER" id="PTHR10039">
    <property type="entry name" value="AMELOGENIN"/>
    <property type="match status" value="1"/>
</dbReference>
<evidence type="ECO:0000259" key="2">
    <source>
        <dbReference type="Pfam" id="PF24883"/>
    </source>
</evidence>